<sequence length="268" mass="28177">MSDMEHDRPGTRPVAIVTGGLQGLGLGAVLELGKSGFDVAIVDLPDAPVMPAELSQVEAAGGRCRYYQMDISDLARHGPVLDAIDADFGRLDCLVNNAGIAARPLTDLLELQPDAFDKSVDINLRGTFFLTQAFAKALLSAGKAAPESYKSIIIITSIAAELSFTDRSQYCVTKSALSMVTRLFAARLGAAGIHVHEIRPGLMETPMTAKVGNDTIARLIADGVVPLPRQGQPEDVGKAVAALAAGALPYMTGQPIWTAGGLNIARIL</sequence>
<dbReference type="PANTHER" id="PTHR43639">
    <property type="entry name" value="OXIDOREDUCTASE, SHORT-CHAIN DEHYDROGENASE/REDUCTASE FAMILY (AFU_ORTHOLOGUE AFUA_5G02870)"/>
    <property type="match status" value="1"/>
</dbReference>
<dbReference type="Proteomes" id="UP000033874">
    <property type="component" value="Unassembled WGS sequence"/>
</dbReference>
<dbReference type="Pfam" id="PF13561">
    <property type="entry name" value="adh_short_C2"/>
    <property type="match status" value="1"/>
</dbReference>
<protein>
    <submittedName>
        <fullName evidence="3">3-oxoacyl-ACP reductase</fullName>
    </submittedName>
</protein>
<proteinExistence type="inferred from homology"/>
<dbReference type="RefSeq" id="WP_046764327.1">
    <property type="nucleotide sequence ID" value="NZ_LBIC01000006.1"/>
</dbReference>
<dbReference type="SUPFAM" id="SSF51735">
    <property type="entry name" value="NAD(P)-binding Rossmann-fold domains"/>
    <property type="match status" value="1"/>
</dbReference>
<reference evidence="3 4" key="1">
    <citation type="submission" date="2015-04" db="EMBL/GenBank/DDBJ databases">
        <title>Genome sequence of aromatic hydrocarbons-degrading Sphingobium chungbukense DJ77.</title>
        <authorList>
            <person name="Kim Y.-C."/>
            <person name="Chae J.-C."/>
        </authorList>
    </citation>
    <scope>NUCLEOTIDE SEQUENCE [LARGE SCALE GENOMIC DNA]</scope>
    <source>
        <strain evidence="3 4">DJ77</strain>
    </source>
</reference>
<dbReference type="PANTHER" id="PTHR43639:SF1">
    <property type="entry name" value="SHORT-CHAIN DEHYDROGENASE_REDUCTASE FAMILY PROTEIN"/>
    <property type="match status" value="1"/>
</dbReference>
<dbReference type="InterPro" id="IPR020904">
    <property type="entry name" value="Sc_DH/Rdtase_CS"/>
</dbReference>
<dbReference type="InterPro" id="IPR036291">
    <property type="entry name" value="NAD(P)-bd_dom_sf"/>
</dbReference>
<keyword evidence="4" id="KW-1185">Reference proteome</keyword>
<organism evidence="3 4">
    <name type="scientific">Sphingobium chungbukense</name>
    <dbReference type="NCBI Taxonomy" id="56193"/>
    <lineage>
        <taxon>Bacteria</taxon>
        <taxon>Pseudomonadati</taxon>
        <taxon>Pseudomonadota</taxon>
        <taxon>Alphaproteobacteria</taxon>
        <taxon>Sphingomonadales</taxon>
        <taxon>Sphingomonadaceae</taxon>
        <taxon>Sphingobium</taxon>
    </lineage>
</organism>
<dbReference type="AlphaFoldDB" id="A0A0M3AP32"/>
<name>A0A0M3AP32_9SPHN</name>
<gene>
    <name evidence="3" type="ORF">YP76_14595</name>
</gene>
<comment type="similarity">
    <text evidence="1">Belongs to the short-chain dehydrogenases/reductases (SDR) family.</text>
</comment>
<evidence type="ECO:0000313" key="3">
    <source>
        <dbReference type="EMBL" id="KKW91600.1"/>
    </source>
</evidence>
<dbReference type="PROSITE" id="PS00061">
    <property type="entry name" value="ADH_SHORT"/>
    <property type="match status" value="1"/>
</dbReference>
<dbReference type="GO" id="GO:0016491">
    <property type="term" value="F:oxidoreductase activity"/>
    <property type="evidence" value="ECO:0007669"/>
    <property type="project" value="UniProtKB-KW"/>
</dbReference>
<keyword evidence="2" id="KW-0560">Oxidoreductase</keyword>
<dbReference type="STRING" id="56193.YP76_14595"/>
<accession>A0A0M3AP32</accession>
<evidence type="ECO:0000313" key="4">
    <source>
        <dbReference type="Proteomes" id="UP000033874"/>
    </source>
</evidence>
<dbReference type="EMBL" id="LBIC01000006">
    <property type="protein sequence ID" value="KKW91600.1"/>
    <property type="molecule type" value="Genomic_DNA"/>
</dbReference>
<dbReference type="PATRIC" id="fig|56193.3.peg.3048"/>
<dbReference type="InterPro" id="IPR002347">
    <property type="entry name" value="SDR_fam"/>
</dbReference>
<dbReference type="PRINTS" id="PR00081">
    <property type="entry name" value="GDHRDH"/>
</dbReference>
<dbReference type="Gene3D" id="3.40.50.720">
    <property type="entry name" value="NAD(P)-binding Rossmann-like Domain"/>
    <property type="match status" value="1"/>
</dbReference>
<evidence type="ECO:0000256" key="1">
    <source>
        <dbReference type="ARBA" id="ARBA00006484"/>
    </source>
</evidence>
<evidence type="ECO:0000256" key="2">
    <source>
        <dbReference type="ARBA" id="ARBA00023002"/>
    </source>
</evidence>
<dbReference type="NCBIfam" id="NF009386">
    <property type="entry name" value="PRK12745.1"/>
    <property type="match status" value="1"/>
</dbReference>
<comment type="caution">
    <text evidence="3">The sequence shown here is derived from an EMBL/GenBank/DDBJ whole genome shotgun (WGS) entry which is preliminary data.</text>
</comment>